<reference evidence="2" key="3">
    <citation type="submission" date="2006-08" db="EMBL/GenBank/DDBJ databases">
        <authorList>
            <person name="Childs K."/>
        </authorList>
    </citation>
    <scope>NUCLEOTIDE SEQUENCE</scope>
</reference>
<organism evidence="2">
    <name type="scientific">Solanum lycopersicum</name>
    <name type="common">Tomato</name>
    <name type="synonym">Lycopersicon esculentum</name>
    <dbReference type="NCBI Taxonomy" id="4081"/>
    <lineage>
        <taxon>Eukaryota</taxon>
        <taxon>Viridiplantae</taxon>
        <taxon>Streptophyta</taxon>
        <taxon>Embryophyta</taxon>
        <taxon>Tracheophyta</taxon>
        <taxon>Spermatophyta</taxon>
        <taxon>Magnoliopsida</taxon>
        <taxon>eudicotyledons</taxon>
        <taxon>Gunneridae</taxon>
        <taxon>Pentapetalae</taxon>
        <taxon>asterids</taxon>
        <taxon>lamiids</taxon>
        <taxon>Solanales</taxon>
        <taxon>Solanaceae</taxon>
        <taxon>Solanoideae</taxon>
        <taxon>Solaneae</taxon>
        <taxon>Solanum</taxon>
        <taxon>Solanum subgen. Lycopersicon</taxon>
    </lineage>
</organism>
<dbReference type="AlphaFoldDB" id="Q0KIH8"/>
<evidence type="ECO:0000313" key="2">
    <source>
        <dbReference type="EMBL" id="ABI34271.1"/>
    </source>
</evidence>
<proteinExistence type="predicted"/>
<reference evidence="2" key="2">
    <citation type="submission" date="2005-04" db="EMBL/GenBank/DDBJ databases">
        <authorList>
            <person name="Buell R.C."/>
        </authorList>
    </citation>
    <scope>NUCLEOTIDE SEQUENCE</scope>
</reference>
<accession>Q0KIH8</accession>
<dbReference type="ExpressionAtlas" id="Q0KIH8">
    <property type="expression patterns" value="baseline and differential"/>
</dbReference>
<name>Q0KIH8_SOLLC</name>
<protein>
    <submittedName>
        <fullName evidence="2">Uncharacterized protein</fullName>
    </submittedName>
</protein>
<evidence type="ECO:0000256" key="1">
    <source>
        <dbReference type="SAM" id="MobiDB-lite"/>
    </source>
</evidence>
<reference evidence="2" key="1">
    <citation type="submission" date="2005-04" db="EMBL/GenBank/DDBJ databases">
        <authorList>
            <person name="Buell R."/>
            <person name="Liu J."/>
            <person name="Childs K."/>
            <person name="Zaborsky J."/>
            <person name="Tallon L."/>
            <person name="Wirtz U."/>
            <person name="Wei F."/>
            <person name="Kuang H."/>
            <person name="Zhang P."/>
            <person name="Marano M."/>
            <person name="Baker B."/>
        </authorList>
    </citation>
    <scope>NUCLEOTIDE SEQUENCE</scope>
</reference>
<feature type="region of interest" description="Disordered" evidence="1">
    <location>
        <begin position="17"/>
        <end position="50"/>
    </location>
</feature>
<sequence>MVSDSIVNVAIPVASSNSRDFGKKKRANRTAKLKQSKRDARREQWLSQGC</sequence>
<gene>
    <name evidence="2" type="ORF">LES1_20t00002</name>
</gene>
<feature type="compositionally biased region" description="Basic residues" evidence="1">
    <location>
        <begin position="22"/>
        <end position="35"/>
    </location>
</feature>
<dbReference type="EMBL" id="AC160095">
    <property type="protein sequence ID" value="ABI34271.1"/>
    <property type="molecule type" value="Genomic_DNA"/>
</dbReference>